<accession>A0A261GCB1</accession>
<sequence length="33" mass="3850">MIHHQNSMLRFNGTAVSNYSQLNMTKRINITTQ</sequence>
<dbReference type="EMBL" id="MWXA01000001">
    <property type="protein sequence ID" value="OZG68795.1"/>
    <property type="molecule type" value="Genomic_DNA"/>
</dbReference>
<dbReference type="AlphaFoldDB" id="A0A261GCB1"/>
<proteinExistence type="predicted"/>
<gene>
    <name evidence="1" type="ORF">BAQU_0096</name>
</gene>
<reference evidence="1 2" key="1">
    <citation type="journal article" date="2017" name="BMC Genomics">
        <title>Comparative genomic and phylogenomic analyses of the Bifidobacteriaceae family.</title>
        <authorList>
            <person name="Lugli G.A."/>
            <person name="Milani C."/>
            <person name="Turroni F."/>
            <person name="Duranti S."/>
            <person name="Mancabelli L."/>
            <person name="Mangifesta M."/>
            <person name="Ferrario C."/>
            <person name="Modesto M."/>
            <person name="Mattarelli P."/>
            <person name="Jiri K."/>
            <person name="van Sinderen D."/>
            <person name="Ventura M."/>
        </authorList>
    </citation>
    <scope>NUCLEOTIDE SEQUENCE [LARGE SCALE GENOMIC DNA]</scope>
    <source>
        <strain evidence="1 2">LMG 28769</strain>
    </source>
</reference>
<name>A0A261GCB1_9BIFI</name>
<comment type="caution">
    <text evidence="1">The sequence shown here is derived from an EMBL/GenBank/DDBJ whole genome shotgun (WGS) entry which is preliminary data.</text>
</comment>
<keyword evidence="2" id="KW-1185">Reference proteome</keyword>
<dbReference type="Proteomes" id="UP000216451">
    <property type="component" value="Unassembled WGS sequence"/>
</dbReference>
<protein>
    <submittedName>
        <fullName evidence="1">Uncharacterized protein</fullName>
    </submittedName>
</protein>
<evidence type="ECO:0000313" key="1">
    <source>
        <dbReference type="EMBL" id="OZG68795.1"/>
    </source>
</evidence>
<evidence type="ECO:0000313" key="2">
    <source>
        <dbReference type="Proteomes" id="UP000216451"/>
    </source>
</evidence>
<organism evidence="1 2">
    <name type="scientific">Bifidobacterium aquikefiri</name>
    <dbReference type="NCBI Taxonomy" id="1653207"/>
    <lineage>
        <taxon>Bacteria</taxon>
        <taxon>Bacillati</taxon>
        <taxon>Actinomycetota</taxon>
        <taxon>Actinomycetes</taxon>
        <taxon>Bifidobacteriales</taxon>
        <taxon>Bifidobacteriaceae</taxon>
        <taxon>Bifidobacterium</taxon>
    </lineage>
</organism>